<dbReference type="AlphaFoldDB" id="A0A238Y314"/>
<feature type="coiled-coil region" evidence="1">
    <location>
        <begin position="75"/>
        <end position="102"/>
    </location>
</feature>
<dbReference type="Proteomes" id="UP000198297">
    <property type="component" value="Unassembled WGS sequence"/>
</dbReference>
<evidence type="ECO:0000313" key="3">
    <source>
        <dbReference type="Proteomes" id="UP000198297"/>
    </source>
</evidence>
<evidence type="ECO:0000256" key="1">
    <source>
        <dbReference type="SAM" id="Coils"/>
    </source>
</evidence>
<reference evidence="2 3" key="1">
    <citation type="submission" date="2017-06" db="EMBL/GenBank/DDBJ databases">
        <authorList>
            <person name="Kim H.J."/>
            <person name="Triplett B.A."/>
        </authorList>
    </citation>
    <scope>NUCLEOTIDE SEQUENCE [LARGE SCALE GENOMIC DNA]</scope>
    <source>
        <strain evidence="2 3">DSM 19316</strain>
    </source>
</reference>
<organism evidence="2 3">
    <name type="scientific">Halorubrum ezzemoulense</name>
    <name type="common">Halorubrum chaoviator</name>
    <dbReference type="NCBI Taxonomy" id="337243"/>
    <lineage>
        <taxon>Archaea</taxon>
        <taxon>Methanobacteriati</taxon>
        <taxon>Methanobacteriota</taxon>
        <taxon>Stenosarchaea group</taxon>
        <taxon>Halobacteria</taxon>
        <taxon>Halobacteriales</taxon>
        <taxon>Haloferacaceae</taxon>
        <taxon>Halorubrum</taxon>
    </lineage>
</organism>
<sequence length="226" mass="26819">MSIETTDLQTRLESIKEEHRRRYLSEELNKLAATMEETILQRVLAKAFFEEDVEVDHEVKAEVQEVLELLDHERYDAVEDQLEEVRRDVTNAETTVQNRIQELRLNHNSTVTAMRRLNERVERVNPTRLEMLEGLLDDWRWKEHVYTDDDADLETLKENARSFGEDMHTAFNELKDELFGAYPDEIRTLIYRMIEDERLSYADLTPDQRRLLADSDIGEYIELTLS</sequence>
<dbReference type="EMBL" id="FZNK01000008">
    <property type="protein sequence ID" value="SNR65410.1"/>
    <property type="molecule type" value="Genomic_DNA"/>
</dbReference>
<protein>
    <submittedName>
        <fullName evidence="2">Uncharacterized protein</fullName>
    </submittedName>
</protein>
<evidence type="ECO:0000313" key="2">
    <source>
        <dbReference type="EMBL" id="SNR65410.1"/>
    </source>
</evidence>
<accession>A0A238Y314</accession>
<gene>
    <name evidence="2" type="ORF">SAMN06266787_10824</name>
</gene>
<name>A0A238Y314_HALEZ</name>
<keyword evidence="1" id="KW-0175">Coiled coil</keyword>
<proteinExistence type="predicted"/>
<dbReference type="RefSeq" id="WP_089308897.1">
    <property type="nucleotide sequence ID" value="NZ_FZNK01000008.1"/>
</dbReference>